<name>A0A3D8QDA8_9HELO</name>
<dbReference type="PANTHER" id="PTHR34618">
    <property type="entry name" value="SURFACE PROTEIN MAS1, PUTATIVE-RELATED"/>
    <property type="match status" value="1"/>
</dbReference>
<feature type="signal peptide" evidence="1">
    <location>
        <begin position="1"/>
        <end position="21"/>
    </location>
</feature>
<accession>A0A3D8QDA8</accession>
<organism evidence="2 3">
    <name type="scientific">Coleophoma cylindrospora</name>
    <dbReference type="NCBI Taxonomy" id="1849047"/>
    <lineage>
        <taxon>Eukaryota</taxon>
        <taxon>Fungi</taxon>
        <taxon>Dikarya</taxon>
        <taxon>Ascomycota</taxon>
        <taxon>Pezizomycotina</taxon>
        <taxon>Leotiomycetes</taxon>
        <taxon>Helotiales</taxon>
        <taxon>Dermateaceae</taxon>
        <taxon>Coleophoma</taxon>
    </lineage>
</organism>
<protein>
    <submittedName>
        <fullName evidence="2">Putative cas1 appressorium specific protein</fullName>
    </submittedName>
</protein>
<reference evidence="2 3" key="1">
    <citation type="journal article" date="2018" name="IMA Fungus">
        <title>IMA Genome-F 9: Draft genome sequence of Annulohypoxylon stygium, Aspergillus mulundensis, Berkeleyomyces basicola (syn. Thielaviopsis basicola), Ceratocystis smalleyi, two Cercospora beticola strains, Coleophoma cylindrospora, Fusarium fracticaudum, Phialophora cf. hyalina, and Morchella septimelata.</title>
        <authorList>
            <person name="Wingfield B.D."/>
            <person name="Bills G.F."/>
            <person name="Dong Y."/>
            <person name="Huang W."/>
            <person name="Nel W.J."/>
            <person name="Swalarsk-Parry B.S."/>
            <person name="Vaghefi N."/>
            <person name="Wilken P.M."/>
            <person name="An Z."/>
            <person name="de Beer Z.W."/>
            <person name="De Vos L."/>
            <person name="Chen L."/>
            <person name="Duong T.A."/>
            <person name="Gao Y."/>
            <person name="Hammerbacher A."/>
            <person name="Kikkert J.R."/>
            <person name="Li Y."/>
            <person name="Li H."/>
            <person name="Li K."/>
            <person name="Li Q."/>
            <person name="Liu X."/>
            <person name="Ma X."/>
            <person name="Naidoo K."/>
            <person name="Pethybridge S.J."/>
            <person name="Sun J."/>
            <person name="Steenkamp E.T."/>
            <person name="van der Nest M.A."/>
            <person name="van Wyk S."/>
            <person name="Wingfield M.J."/>
            <person name="Xiong C."/>
            <person name="Yue Q."/>
            <person name="Zhang X."/>
        </authorList>
    </citation>
    <scope>NUCLEOTIDE SEQUENCE [LARGE SCALE GENOMIC DNA]</scope>
    <source>
        <strain evidence="2 3">BP6252</strain>
    </source>
</reference>
<evidence type="ECO:0000256" key="1">
    <source>
        <dbReference type="SAM" id="SignalP"/>
    </source>
</evidence>
<evidence type="ECO:0000313" key="2">
    <source>
        <dbReference type="EMBL" id="RDW59697.1"/>
    </source>
</evidence>
<sequence length="254" mass="25172">MLAPSVSVLFAALLASPLVAAHGKVAVVTGDMGGNGTALGIKGAIVAGAGSNSKTELDTTVFNQGSTNCGQTEAGGTNKAATGVKAAMALSGSTLPQVSTTNASISGTFHIVTSDGAGPLTAMVDTTGQGDFKSAVKATMTTQVPGTKGNIKKTTKRWEELLIRAGLMKRATNINEDYPFAVAIPAGTTCTGTVNGQSNVCMVKISNNNGAGPFGGCVAIQQSNGTTTASTSTASTSAAAKDKRAISVAGRISV</sequence>
<dbReference type="Proteomes" id="UP000256645">
    <property type="component" value="Unassembled WGS sequence"/>
</dbReference>
<dbReference type="EMBL" id="PDLM01000016">
    <property type="protein sequence ID" value="RDW59697.1"/>
    <property type="molecule type" value="Genomic_DNA"/>
</dbReference>
<dbReference type="OrthoDB" id="5418436at2759"/>
<proteinExistence type="predicted"/>
<keyword evidence="1" id="KW-0732">Signal</keyword>
<dbReference type="AlphaFoldDB" id="A0A3D8QDA8"/>
<dbReference type="Pfam" id="PF11327">
    <property type="entry name" value="Egh16-like"/>
    <property type="match status" value="1"/>
</dbReference>
<dbReference type="InterPro" id="IPR021476">
    <property type="entry name" value="Egh16-like"/>
</dbReference>
<comment type="caution">
    <text evidence="2">The sequence shown here is derived from an EMBL/GenBank/DDBJ whole genome shotgun (WGS) entry which is preliminary data.</text>
</comment>
<dbReference type="PANTHER" id="PTHR34618:SF4">
    <property type="entry name" value="CAS1"/>
    <property type="match status" value="1"/>
</dbReference>
<evidence type="ECO:0000313" key="3">
    <source>
        <dbReference type="Proteomes" id="UP000256645"/>
    </source>
</evidence>
<feature type="chain" id="PRO_5017716118" evidence="1">
    <location>
        <begin position="22"/>
        <end position="254"/>
    </location>
</feature>
<keyword evidence="3" id="KW-1185">Reference proteome</keyword>
<gene>
    <name evidence="2" type="ORF">BP6252_12784</name>
</gene>